<dbReference type="SMART" id="SM00034">
    <property type="entry name" value="CLECT"/>
    <property type="match status" value="3"/>
</dbReference>
<feature type="domain" description="C-type lectin" evidence="3">
    <location>
        <begin position="697"/>
        <end position="800"/>
    </location>
</feature>
<dbReference type="Proteomes" id="UP000596742">
    <property type="component" value="Unassembled WGS sequence"/>
</dbReference>
<dbReference type="InterPro" id="IPR001304">
    <property type="entry name" value="C-type_lectin-like"/>
</dbReference>
<feature type="domain" description="C-type lectin" evidence="3">
    <location>
        <begin position="243"/>
        <end position="347"/>
    </location>
</feature>
<keyword evidence="2" id="KW-1133">Transmembrane helix</keyword>
<dbReference type="InterPro" id="IPR016187">
    <property type="entry name" value="CTDL_fold"/>
</dbReference>
<dbReference type="PANTHER" id="PTHR45784">
    <property type="entry name" value="C-TYPE LECTIN DOMAIN FAMILY 20 MEMBER A-RELATED"/>
    <property type="match status" value="1"/>
</dbReference>
<feature type="compositionally biased region" description="Polar residues" evidence="1">
    <location>
        <begin position="556"/>
        <end position="592"/>
    </location>
</feature>
<evidence type="ECO:0000259" key="3">
    <source>
        <dbReference type="PROSITE" id="PS50041"/>
    </source>
</evidence>
<evidence type="ECO:0000313" key="5">
    <source>
        <dbReference type="EMBL" id="VDI02273.1"/>
    </source>
</evidence>
<keyword evidence="2" id="KW-0472">Membrane</keyword>
<dbReference type="AlphaFoldDB" id="A0A8B6CBN4"/>
<feature type="compositionally biased region" description="Polar residues" evidence="1">
    <location>
        <begin position="946"/>
        <end position="973"/>
    </location>
</feature>
<dbReference type="InterPro" id="IPR016186">
    <property type="entry name" value="C-type_lectin-like/link_sf"/>
</dbReference>
<dbReference type="Pfam" id="PF00059">
    <property type="entry name" value="Lectin_C"/>
    <property type="match status" value="3"/>
</dbReference>
<organism evidence="5 6">
    <name type="scientific">Mytilus galloprovincialis</name>
    <name type="common">Mediterranean mussel</name>
    <dbReference type="NCBI Taxonomy" id="29158"/>
    <lineage>
        <taxon>Eukaryota</taxon>
        <taxon>Metazoa</taxon>
        <taxon>Spiralia</taxon>
        <taxon>Lophotrochozoa</taxon>
        <taxon>Mollusca</taxon>
        <taxon>Bivalvia</taxon>
        <taxon>Autobranchia</taxon>
        <taxon>Pteriomorphia</taxon>
        <taxon>Mytilida</taxon>
        <taxon>Mytiloidea</taxon>
        <taxon>Mytilidae</taxon>
        <taxon>Mytilinae</taxon>
        <taxon>Mytilus</taxon>
    </lineage>
</organism>
<sequence length="1144" mass="126966">MHWLSVKCEIDTTSFIRESDTELALASTTLFTNFLTWNDANQYCKSIGQHLVTIDEPAKQQLLHEALLDIEDNTSNFEGDIWIGLHVPDLNQPTKCVWTNDCLSSDSFSNWSPGLNSGNDNLCAYVEVEYDDMHWLLADCGSDTKTFICESDTAIFKSGFYYEIEDDTRASIGLTDIETHGTEEECIDHCNGIAVCWAFSFQSSKSKCVMYDKYDGPYYTNNDQIFAPELALASTTLFTNFLTWNDANQYCKSIGQHLVTIDEPAKQQLLHEALLDIEDNTSNFEGDIWIGLHVPDLNEPTNCVWTNDCLSSDSFSNWSPGLNSGNDNLCGYVEVEYDDMHWLLADCGSDTKTFICESDTAIFKSGFYYEIEDDTRASIGLTDIETHGTEEECIDHCNGIAVCWAFSFQSSKSKCVMYDKYDGPYYTNNDQIFAPGEHLYMKRNFELNEDNTVLIVPPYDDCGSVVVSDCVVCVTTEEKTTTEYTTTSEKVTTSSIVSSVDKTTEATMLQITEAHLSSALELTSPERTTEATIPTTTGNYVSPEFEVTSSDKRTKTTISPTTENHVSSAREVTSSGFTTTIPPTTENHVTSSLEVTSSDCLITTSHSEITSITNSSIDQTTHEEQSKGKTPYCVCTCYNITKEISLEESINEIVNEIKVDSSKTSAYTRKHTSAWDSRKSSANHHAVISAATDLFVEPLTWNDANKYCTSKGHNLVAIDRLAKQLYLQKTILEKNIGLKELWIGLHVPDANQLTIRAWTNNCSMPTNYSNWSPSLKSGNKDLCAFVKVESGNMYWFLDACGNATRPFICESTFSVFCFIGTSYDTEGDSTVPTGSNGHITEKDPGTEDECKVDCYLDPHCWGFAFTPSIPKCVMYDKIDDPFFLENNKVYSSGKTLFMKRCKFEINVDTNVYSVPPYDDCGSGVVSKCVSCVAAIVETITQKQTSTFKGSSGEKTTESTALTTESHVTSTVELTSPDLHTATSQSKTTSTQELSSHQTTDNHVTYSFDATSSHVHTPPAQTETTSIAKTGHFSTAKKELTTKNIGKTPYCVCTCNNVTKQISVEESINEIVNEIKIDKLKTSSYTRKHTSAWDSRKSSASIGFVGIAILISIAGLIVCLDTASLIHRVFEMIRKLGTSQNENRN</sequence>
<feature type="compositionally biased region" description="Low complexity" evidence="1">
    <location>
        <begin position="980"/>
        <end position="995"/>
    </location>
</feature>
<evidence type="ECO:0000256" key="1">
    <source>
        <dbReference type="SAM" id="MobiDB-lite"/>
    </source>
</evidence>
<feature type="transmembrane region" description="Helical" evidence="2">
    <location>
        <begin position="1101"/>
        <end position="1125"/>
    </location>
</feature>
<feature type="domain" description="Apple" evidence="4">
    <location>
        <begin position="356"/>
        <end position="445"/>
    </location>
</feature>
<proteinExistence type="predicted"/>
<feature type="domain" description="Apple" evidence="4">
    <location>
        <begin position="817"/>
        <end position="901"/>
    </location>
</feature>
<evidence type="ECO:0000259" key="4">
    <source>
        <dbReference type="PROSITE" id="PS50948"/>
    </source>
</evidence>
<protein>
    <recommendedName>
        <fullName evidence="7">MRC</fullName>
    </recommendedName>
</protein>
<feature type="domain" description="C-type lectin" evidence="3">
    <location>
        <begin position="36"/>
        <end position="140"/>
    </location>
</feature>
<name>A0A8B6CBN4_MYTGA</name>
<evidence type="ECO:0008006" key="7">
    <source>
        <dbReference type="Google" id="ProtNLM"/>
    </source>
</evidence>
<comment type="caution">
    <text evidence="5">The sequence shown here is derived from an EMBL/GenBank/DDBJ whole genome shotgun (WGS) entry which is preliminary data.</text>
</comment>
<keyword evidence="6" id="KW-1185">Reference proteome</keyword>
<feature type="region of interest" description="Disordered" evidence="1">
    <location>
        <begin position="946"/>
        <end position="998"/>
    </location>
</feature>
<dbReference type="CDD" id="cd00037">
    <property type="entry name" value="CLECT"/>
    <property type="match status" value="3"/>
</dbReference>
<dbReference type="PROSITE" id="PS50948">
    <property type="entry name" value="PAN"/>
    <property type="match status" value="2"/>
</dbReference>
<dbReference type="OrthoDB" id="6145285at2759"/>
<dbReference type="InterPro" id="IPR003609">
    <property type="entry name" value="Pan_app"/>
</dbReference>
<gene>
    <name evidence="5" type="ORF">MGAL_10B071581</name>
</gene>
<dbReference type="PANTHER" id="PTHR45784:SF5">
    <property type="entry name" value="C-TYPE LECTIN DOMAIN FAMILY 20 MEMBER A-RELATED"/>
    <property type="match status" value="1"/>
</dbReference>
<dbReference type="EMBL" id="UYJE01001446">
    <property type="protein sequence ID" value="VDI02273.1"/>
    <property type="molecule type" value="Genomic_DNA"/>
</dbReference>
<evidence type="ECO:0000313" key="6">
    <source>
        <dbReference type="Proteomes" id="UP000596742"/>
    </source>
</evidence>
<dbReference type="SMART" id="SM00473">
    <property type="entry name" value="PAN_AP"/>
    <property type="match status" value="3"/>
</dbReference>
<evidence type="ECO:0000256" key="2">
    <source>
        <dbReference type="SAM" id="Phobius"/>
    </source>
</evidence>
<dbReference type="SUPFAM" id="SSF56436">
    <property type="entry name" value="C-type lectin-like"/>
    <property type="match status" value="3"/>
</dbReference>
<keyword evidence="2" id="KW-0812">Transmembrane</keyword>
<dbReference type="PROSITE" id="PS50041">
    <property type="entry name" value="C_TYPE_LECTIN_2"/>
    <property type="match status" value="3"/>
</dbReference>
<dbReference type="Gene3D" id="3.10.100.10">
    <property type="entry name" value="Mannose-Binding Protein A, subunit A"/>
    <property type="match status" value="3"/>
</dbReference>
<accession>A0A8B6CBN4</accession>
<reference evidence="5" key="1">
    <citation type="submission" date="2018-11" db="EMBL/GenBank/DDBJ databases">
        <authorList>
            <person name="Alioto T."/>
            <person name="Alioto T."/>
        </authorList>
    </citation>
    <scope>NUCLEOTIDE SEQUENCE</scope>
</reference>
<feature type="region of interest" description="Disordered" evidence="1">
    <location>
        <begin position="525"/>
        <end position="592"/>
    </location>
</feature>